<proteinExistence type="predicted"/>
<feature type="chain" id="PRO_5002120935" description="Autophagy-related protein" evidence="1">
    <location>
        <begin position="19"/>
        <end position="160"/>
    </location>
</feature>
<dbReference type="Proteomes" id="UP000054107">
    <property type="component" value="Unassembled WGS sequence"/>
</dbReference>
<protein>
    <recommendedName>
        <fullName evidence="4">Autophagy-related protein</fullName>
    </recommendedName>
</protein>
<gene>
    <name evidence="2" type="primary">PARPA_01410.1 scaffold 1359</name>
</gene>
<reference evidence="2 3" key="1">
    <citation type="submission" date="2014-09" db="EMBL/GenBank/DDBJ databases">
        <authorList>
            <person name="Ellenberger Sabrina"/>
        </authorList>
    </citation>
    <scope>NUCLEOTIDE SEQUENCE [LARGE SCALE GENOMIC DNA]</scope>
    <source>
        <strain evidence="2 3">CBS 412.66</strain>
    </source>
</reference>
<evidence type="ECO:0008006" key="4">
    <source>
        <dbReference type="Google" id="ProtNLM"/>
    </source>
</evidence>
<keyword evidence="1" id="KW-0732">Signal</keyword>
<accession>A0A0B7MQ79</accession>
<name>A0A0B7MQ79_9FUNG</name>
<evidence type="ECO:0000256" key="1">
    <source>
        <dbReference type="SAM" id="SignalP"/>
    </source>
</evidence>
<dbReference type="AlphaFoldDB" id="A0A0B7MQ79"/>
<organism evidence="2 3">
    <name type="scientific">Parasitella parasitica</name>
    <dbReference type="NCBI Taxonomy" id="35722"/>
    <lineage>
        <taxon>Eukaryota</taxon>
        <taxon>Fungi</taxon>
        <taxon>Fungi incertae sedis</taxon>
        <taxon>Mucoromycota</taxon>
        <taxon>Mucoromycotina</taxon>
        <taxon>Mucoromycetes</taxon>
        <taxon>Mucorales</taxon>
        <taxon>Mucorineae</taxon>
        <taxon>Mucoraceae</taxon>
        <taxon>Parasitella</taxon>
    </lineage>
</organism>
<keyword evidence="3" id="KW-1185">Reference proteome</keyword>
<evidence type="ECO:0000313" key="2">
    <source>
        <dbReference type="EMBL" id="CEP08101.1"/>
    </source>
</evidence>
<evidence type="ECO:0000313" key="3">
    <source>
        <dbReference type="Proteomes" id="UP000054107"/>
    </source>
</evidence>
<feature type="signal peptide" evidence="1">
    <location>
        <begin position="1"/>
        <end position="18"/>
    </location>
</feature>
<dbReference type="EMBL" id="LN719426">
    <property type="protein sequence ID" value="CEP08101.1"/>
    <property type="molecule type" value="Genomic_DNA"/>
</dbReference>
<dbReference type="OrthoDB" id="2215165at2759"/>
<sequence length="160" mass="18068">MKLYIIIAGLFSATLVKAATYTIDFNSNEAALNCQDNDIKYITKVSDENKVTGTQLILTNSKDCNPVIITQFVEAFLFFTTIEMRNQEEQQQAGETTTLLPATTHDSTHEDGEKKDYKYYCIWLWRFCIFAVTGSLSVHITKFVLDLLGCPMEVLLFGGL</sequence>